<protein>
    <submittedName>
        <fullName evidence="2">Uncharacterized protein</fullName>
    </submittedName>
</protein>
<dbReference type="HOGENOM" id="CLU_2911612_0_0_2"/>
<proteinExistence type="predicted"/>
<dbReference type="GeneID" id="14405714"/>
<keyword evidence="1" id="KW-0812">Transmembrane</keyword>
<organism evidence="2 3">
    <name type="scientific">Natronococcus occultus SP4</name>
    <dbReference type="NCBI Taxonomy" id="694430"/>
    <lineage>
        <taxon>Archaea</taxon>
        <taxon>Methanobacteriati</taxon>
        <taxon>Methanobacteriota</taxon>
        <taxon>Stenosarchaea group</taxon>
        <taxon>Halobacteria</taxon>
        <taxon>Halobacteriales</taxon>
        <taxon>Natrialbaceae</taxon>
        <taxon>Natronococcus</taxon>
    </lineage>
</organism>
<dbReference type="KEGG" id="nou:Natoc_0686"/>
<feature type="transmembrane region" description="Helical" evidence="1">
    <location>
        <begin position="6"/>
        <end position="28"/>
    </location>
</feature>
<evidence type="ECO:0000313" key="3">
    <source>
        <dbReference type="Proteomes" id="UP000010878"/>
    </source>
</evidence>
<dbReference type="RefSeq" id="WP_015320000.1">
    <property type="nucleotide sequence ID" value="NC_019974.1"/>
</dbReference>
<accession>L0JUV1</accession>
<name>L0JUV1_9EURY</name>
<dbReference type="Proteomes" id="UP000010878">
    <property type="component" value="Chromosome"/>
</dbReference>
<evidence type="ECO:0000256" key="1">
    <source>
        <dbReference type="SAM" id="Phobius"/>
    </source>
</evidence>
<keyword evidence="1" id="KW-1133">Transmembrane helix</keyword>
<dbReference type="OrthoDB" id="205532at2157"/>
<keyword evidence="3" id="KW-1185">Reference proteome</keyword>
<keyword evidence="1" id="KW-0472">Membrane</keyword>
<dbReference type="EMBL" id="CP003929">
    <property type="protein sequence ID" value="AGB36546.1"/>
    <property type="molecule type" value="Genomic_DNA"/>
</dbReference>
<dbReference type="AlphaFoldDB" id="L0JUV1"/>
<reference evidence="2 3" key="1">
    <citation type="submission" date="2012-11" db="EMBL/GenBank/DDBJ databases">
        <title>FINISHED of Natronococcus occultus SP4, DSM 3396.</title>
        <authorList>
            <consortium name="DOE Joint Genome Institute"/>
            <person name="Eisen J."/>
            <person name="Huntemann M."/>
            <person name="Wei C.-L."/>
            <person name="Han J."/>
            <person name="Detter J.C."/>
            <person name="Han C."/>
            <person name="Tapia R."/>
            <person name="Chen A."/>
            <person name="Kyrpides N."/>
            <person name="Mavromatis K."/>
            <person name="Markowitz V."/>
            <person name="Szeto E."/>
            <person name="Ivanova N."/>
            <person name="Mikhailova N."/>
            <person name="Ovchinnikova G."/>
            <person name="Pagani I."/>
            <person name="Pati A."/>
            <person name="Goodwin L."/>
            <person name="Nordberg H.P."/>
            <person name="Cantor M.N."/>
            <person name="Hua S.X."/>
            <person name="Woyke T."/>
            <person name="Eisen J."/>
            <person name="Klenk H.-P."/>
            <person name="Klenk H.-P."/>
        </authorList>
    </citation>
    <scope>NUCLEOTIDE SEQUENCE [LARGE SCALE GENOMIC DNA]</scope>
    <source>
        <strain evidence="2 3">SP4</strain>
    </source>
</reference>
<dbReference type="STRING" id="694430.Natoc_0686"/>
<gene>
    <name evidence="2" type="ORF">Natoc_0686</name>
</gene>
<evidence type="ECO:0000313" key="2">
    <source>
        <dbReference type="EMBL" id="AGB36546.1"/>
    </source>
</evidence>
<sequence>MVAPFARTVVGWTLVAFLSISVIELLLFGRLEPIRYLPGAIGGGIGLTAADRLVGVSLPRV</sequence>